<proteinExistence type="predicted"/>
<feature type="compositionally biased region" description="Basic residues" evidence="2">
    <location>
        <begin position="22"/>
        <end position="34"/>
    </location>
</feature>
<feature type="repeat" description="TPR" evidence="1">
    <location>
        <begin position="371"/>
        <end position="404"/>
    </location>
</feature>
<feature type="region of interest" description="Disordered" evidence="2">
    <location>
        <begin position="115"/>
        <end position="152"/>
    </location>
</feature>
<feature type="region of interest" description="Disordered" evidence="2">
    <location>
        <begin position="1"/>
        <end position="99"/>
    </location>
</feature>
<evidence type="ECO:0000259" key="3">
    <source>
        <dbReference type="Pfam" id="PF04575"/>
    </source>
</evidence>
<accession>A0A2A4HYV1</accession>
<evidence type="ECO:0000256" key="1">
    <source>
        <dbReference type="PROSITE-ProRule" id="PRU00339"/>
    </source>
</evidence>
<name>A0A2A4HYV1_9SPHN</name>
<dbReference type="SUPFAM" id="SSF48452">
    <property type="entry name" value="TPR-like"/>
    <property type="match status" value="1"/>
</dbReference>
<evidence type="ECO:0000313" key="5">
    <source>
        <dbReference type="Proteomes" id="UP000218784"/>
    </source>
</evidence>
<dbReference type="InterPro" id="IPR011990">
    <property type="entry name" value="TPR-like_helical_dom_sf"/>
</dbReference>
<dbReference type="EMBL" id="NWVD01000001">
    <property type="protein sequence ID" value="PCG10052.1"/>
    <property type="molecule type" value="Genomic_DNA"/>
</dbReference>
<feature type="compositionally biased region" description="Basic and acidic residues" evidence="2">
    <location>
        <begin position="1"/>
        <end position="21"/>
    </location>
</feature>
<protein>
    <recommendedName>
        <fullName evidence="3">Surface lipoprotein assembly modifier C-terminal domain-containing protein</fullName>
    </recommendedName>
</protein>
<sequence>MRGDLHEQDDDHRAGRADPFARRVRRRRRGRPQCRHQCADLPDRPAQRQPDRPARQRGLCRLQGAHPLRGVGQRQRPQFRRHRPAGQQHRGGPLRRGGAKLYRHRRWPDHAVVRPGAAHIRQRHAHQLRTRRDDAAEPDAVQPRRRQSAPGAHLCQLRRLSGNRHRHERQPHGRHHLLQLWRAHHRGRHAAHRARELRHDRRRAVRRFDRRLCAGRAKQLRGGFWCLHRHRRHDAAGAERHRRARQVVQSDGTDRHDPFGHQRLLLLRQRRWRHDGGHVLRPRCRGNRGRLRLPHRRRRRDGGDRRPQTLTVALQDAPVAAAADCPAPCRTGLSAAQVFALAEAQRAAGRTDAAERLLLALTADPDADHRAEARFRLGQLYEQTARPRDAIAIWRRLLDEKPQAARVRLDLARLLARAGDEAAARRELRIVGAGPLPEDVAQVVDRFATALRSRRPLGISVEVAIAPDSNVNAATRQRTIETVIADLTLDADARARAGIGVSLAAQGFARVPLGGVETLTRLSLGGDRYRASRFNTGFATLAGGPEFQYRGWRIRPAATLARRWFGGARLADAGGVSLNLLRALGRATQIELEASATRLDYRIAAQDGTSWDVNAVLDRAVDARWSVRGTLRASRLAARDPGYSLGTIAVGALAARQGPVLAAFVQADVAHSAADARLLLFPRVRNDWRWSATGGLVWRRHRILGAAPLVRVSATRNQSTVPLYAFRRIRAEFALSREF</sequence>
<organism evidence="4 5">
    <name type="scientific">Sphingomonas ginsenosidimutans</name>
    <dbReference type="NCBI Taxonomy" id="862134"/>
    <lineage>
        <taxon>Bacteria</taxon>
        <taxon>Pseudomonadati</taxon>
        <taxon>Pseudomonadota</taxon>
        <taxon>Alphaproteobacteria</taxon>
        <taxon>Sphingomonadales</taxon>
        <taxon>Sphingomonadaceae</taxon>
        <taxon>Sphingomonas</taxon>
    </lineage>
</organism>
<dbReference type="InterPro" id="IPR007655">
    <property type="entry name" value="Slam_C"/>
</dbReference>
<reference evidence="4 5" key="1">
    <citation type="submission" date="2017-09" db="EMBL/GenBank/DDBJ databases">
        <title>Sphingomonas ginsenosidimutans KACC 14949, whole genome shotgun sequence.</title>
        <authorList>
            <person name="Feng G."/>
            <person name="Zhu H."/>
        </authorList>
    </citation>
    <scope>NUCLEOTIDE SEQUENCE [LARGE SCALE GENOMIC DNA]</scope>
    <source>
        <strain evidence="4 5">KACC 14949</strain>
    </source>
</reference>
<keyword evidence="5" id="KW-1185">Reference proteome</keyword>
<feature type="compositionally biased region" description="Basic and acidic residues" evidence="2">
    <location>
        <begin position="37"/>
        <end position="54"/>
    </location>
</feature>
<evidence type="ECO:0000256" key="2">
    <source>
        <dbReference type="SAM" id="MobiDB-lite"/>
    </source>
</evidence>
<feature type="compositionally biased region" description="Basic residues" evidence="2">
    <location>
        <begin position="120"/>
        <end position="129"/>
    </location>
</feature>
<gene>
    <name evidence="4" type="ORF">COA17_00855</name>
</gene>
<keyword evidence="1" id="KW-0802">TPR repeat</keyword>
<comment type="caution">
    <text evidence="4">The sequence shown here is derived from an EMBL/GenBank/DDBJ whole genome shotgun (WGS) entry which is preliminary data.</text>
</comment>
<dbReference type="Gene3D" id="1.25.40.10">
    <property type="entry name" value="Tetratricopeptide repeat domain"/>
    <property type="match status" value="1"/>
</dbReference>
<feature type="compositionally biased region" description="Basic residues" evidence="2">
    <location>
        <begin position="283"/>
        <end position="300"/>
    </location>
</feature>
<dbReference type="PROSITE" id="PS50005">
    <property type="entry name" value="TPR"/>
    <property type="match status" value="1"/>
</dbReference>
<dbReference type="Proteomes" id="UP000218784">
    <property type="component" value="Unassembled WGS sequence"/>
</dbReference>
<dbReference type="AlphaFoldDB" id="A0A2A4HYV1"/>
<feature type="region of interest" description="Disordered" evidence="2">
    <location>
        <begin position="283"/>
        <end position="308"/>
    </location>
</feature>
<evidence type="ECO:0000313" key="4">
    <source>
        <dbReference type="EMBL" id="PCG10052.1"/>
    </source>
</evidence>
<dbReference type="Pfam" id="PF04575">
    <property type="entry name" value="SlipAM"/>
    <property type="match status" value="1"/>
</dbReference>
<dbReference type="InterPro" id="IPR019734">
    <property type="entry name" value="TPR_rpt"/>
</dbReference>
<feature type="domain" description="Surface lipoprotein assembly modifier C-terminal" evidence="3">
    <location>
        <begin position="460"/>
        <end position="739"/>
    </location>
</feature>